<dbReference type="InterPro" id="IPR035924">
    <property type="entry name" value="FlaG-like_sf"/>
</dbReference>
<dbReference type="SUPFAM" id="SSF160214">
    <property type="entry name" value="FlaG-like"/>
    <property type="match status" value="1"/>
</dbReference>
<keyword evidence="2" id="KW-0969">Cilium</keyword>
<organism evidence="2 3">
    <name type="scientific">Thiobaca trueperi</name>
    <dbReference type="NCBI Taxonomy" id="127458"/>
    <lineage>
        <taxon>Bacteria</taxon>
        <taxon>Pseudomonadati</taxon>
        <taxon>Pseudomonadota</taxon>
        <taxon>Gammaproteobacteria</taxon>
        <taxon>Chromatiales</taxon>
        <taxon>Chromatiaceae</taxon>
        <taxon>Thiobaca</taxon>
    </lineage>
</organism>
<dbReference type="AlphaFoldDB" id="A0A4R3MTK8"/>
<dbReference type="Pfam" id="PF03646">
    <property type="entry name" value="FlaG"/>
    <property type="match status" value="1"/>
</dbReference>
<keyword evidence="2" id="KW-0966">Cell projection</keyword>
<dbReference type="RefSeq" id="WP_132977822.1">
    <property type="nucleotide sequence ID" value="NZ_SMAO01000007.1"/>
</dbReference>
<dbReference type="Proteomes" id="UP000295717">
    <property type="component" value="Unassembled WGS sequence"/>
</dbReference>
<keyword evidence="2" id="KW-0282">Flagellum</keyword>
<proteinExistence type="predicted"/>
<evidence type="ECO:0000313" key="3">
    <source>
        <dbReference type="Proteomes" id="UP000295717"/>
    </source>
</evidence>
<evidence type="ECO:0000313" key="2">
    <source>
        <dbReference type="EMBL" id="TCT19778.1"/>
    </source>
</evidence>
<protein>
    <submittedName>
        <fullName evidence="2">Flagellar protein FlaG</fullName>
    </submittedName>
</protein>
<sequence>MASDPLSLAGLTRTIPSASGAGMRPAPNVENGSAGAAPESSQASVTTGAHASSLDAFQRGGSGAVKASDQETVEKLNEAVDKINEMMQNGKQTLTFQLDEESERMVIRVLDAQTKEVIRQIPSEETLKFAKYVDGLVGLIFNKKA</sequence>
<accession>A0A4R3MTK8</accession>
<name>A0A4R3MTK8_9GAMM</name>
<gene>
    <name evidence="2" type="ORF">EDC35_107106</name>
</gene>
<dbReference type="InterPro" id="IPR005186">
    <property type="entry name" value="FlaG"/>
</dbReference>
<dbReference type="PANTHER" id="PTHR37166">
    <property type="entry name" value="PROTEIN FLAG"/>
    <property type="match status" value="1"/>
</dbReference>
<feature type="region of interest" description="Disordered" evidence="1">
    <location>
        <begin position="1"/>
        <end position="72"/>
    </location>
</feature>
<reference evidence="2 3" key="1">
    <citation type="submission" date="2019-03" db="EMBL/GenBank/DDBJ databases">
        <title>Genomic Encyclopedia of Type Strains, Phase IV (KMG-IV): sequencing the most valuable type-strain genomes for metagenomic binning, comparative biology and taxonomic classification.</title>
        <authorList>
            <person name="Goeker M."/>
        </authorList>
    </citation>
    <scope>NUCLEOTIDE SEQUENCE [LARGE SCALE GENOMIC DNA]</scope>
    <source>
        <strain evidence="2 3">DSM 13587</strain>
    </source>
</reference>
<dbReference type="OrthoDB" id="5741693at2"/>
<dbReference type="EMBL" id="SMAO01000007">
    <property type="protein sequence ID" value="TCT19778.1"/>
    <property type="molecule type" value="Genomic_DNA"/>
</dbReference>
<dbReference type="PANTHER" id="PTHR37166:SF1">
    <property type="entry name" value="PROTEIN FLAG"/>
    <property type="match status" value="1"/>
</dbReference>
<comment type="caution">
    <text evidence="2">The sequence shown here is derived from an EMBL/GenBank/DDBJ whole genome shotgun (WGS) entry which is preliminary data.</text>
</comment>
<feature type="compositionally biased region" description="Polar residues" evidence="1">
    <location>
        <begin position="39"/>
        <end position="50"/>
    </location>
</feature>
<keyword evidence="3" id="KW-1185">Reference proteome</keyword>
<evidence type="ECO:0000256" key="1">
    <source>
        <dbReference type="SAM" id="MobiDB-lite"/>
    </source>
</evidence>
<dbReference type="Gene3D" id="3.30.160.170">
    <property type="entry name" value="FlaG-like"/>
    <property type="match status" value="1"/>
</dbReference>